<protein>
    <submittedName>
        <fullName evidence="1">Uncharacterized protein</fullName>
    </submittedName>
</protein>
<name>A0A9P6MBN7_9FUNG</name>
<accession>A0A9P6MBN7</accession>
<dbReference type="Proteomes" id="UP000749646">
    <property type="component" value="Unassembled WGS sequence"/>
</dbReference>
<dbReference type="EMBL" id="JAAAHW010003160">
    <property type="protein sequence ID" value="KAF9987714.1"/>
    <property type="molecule type" value="Genomic_DNA"/>
</dbReference>
<evidence type="ECO:0000313" key="1">
    <source>
        <dbReference type="EMBL" id="KAF9987714.1"/>
    </source>
</evidence>
<dbReference type="AlphaFoldDB" id="A0A9P6MBN7"/>
<sequence length="152" mass="15843">MYPPGNAAMSLPPVIHAHATHEPEGVTAFYANEGVDSSDTILWTCSAEAKASVFHVAQSKGRQIEQVNLDLLSADASATVGTYMGVDANVTLMKTQASIFDAQIGLGVDTGFGIKDDSVEVELAGCGITLGRKVGISVFGTNFSVDFGQLFG</sequence>
<gene>
    <name evidence="1" type="ORF">BGZ65_002228</name>
</gene>
<reference evidence="1" key="1">
    <citation type="journal article" date="2020" name="Fungal Divers.">
        <title>Resolving the Mortierellaceae phylogeny through synthesis of multi-gene phylogenetics and phylogenomics.</title>
        <authorList>
            <person name="Vandepol N."/>
            <person name="Liber J."/>
            <person name="Desiro A."/>
            <person name="Na H."/>
            <person name="Kennedy M."/>
            <person name="Barry K."/>
            <person name="Grigoriev I.V."/>
            <person name="Miller A.N."/>
            <person name="O'Donnell K."/>
            <person name="Stajich J.E."/>
            <person name="Bonito G."/>
        </authorList>
    </citation>
    <scope>NUCLEOTIDE SEQUENCE</scope>
    <source>
        <strain evidence="1">MES-2147</strain>
    </source>
</reference>
<comment type="caution">
    <text evidence="1">The sequence shown here is derived from an EMBL/GenBank/DDBJ whole genome shotgun (WGS) entry which is preliminary data.</text>
</comment>
<proteinExistence type="predicted"/>
<evidence type="ECO:0000313" key="2">
    <source>
        <dbReference type="Proteomes" id="UP000749646"/>
    </source>
</evidence>
<dbReference type="OrthoDB" id="674604at2759"/>
<keyword evidence="2" id="KW-1185">Reference proteome</keyword>
<organism evidence="1 2">
    <name type="scientific">Modicella reniformis</name>
    <dbReference type="NCBI Taxonomy" id="1440133"/>
    <lineage>
        <taxon>Eukaryota</taxon>
        <taxon>Fungi</taxon>
        <taxon>Fungi incertae sedis</taxon>
        <taxon>Mucoromycota</taxon>
        <taxon>Mortierellomycotina</taxon>
        <taxon>Mortierellomycetes</taxon>
        <taxon>Mortierellales</taxon>
        <taxon>Mortierellaceae</taxon>
        <taxon>Modicella</taxon>
    </lineage>
</organism>